<sequence>MAYAATSSSASTVTSLQDTEDSNAMTGVKVQDNHPIDECKDLMRRSKAIRDFTDGVDDPVEKPSSSSSSLGFDIINKIVDQPSFLGGVQGATATTGDDSDDVR</sequence>
<feature type="compositionally biased region" description="Low complexity" evidence="1">
    <location>
        <begin position="1"/>
        <end position="15"/>
    </location>
</feature>
<protein>
    <submittedName>
        <fullName evidence="2">Uncharacterized protein</fullName>
    </submittedName>
</protein>
<evidence type="ECO:0000313" key="3">
    <source>
        <dbReference type="Proteomes" id="UP000749646"/>
    </source>
</evidence>
<gene>
    <name evidence="2" type="ORF">BGZ65_003142</name>
</gene>
<comment type="caution">
    <text evidence="2">The sequence shown here is derived from an EMBL/GenBank/DDBJ whole genome shotgun (WGS) entry which is preliminary data.</text>
</comment>
<feature type="region of interest" description="Disordered" evidence="1">
    <location>
        <begin position="1"/>
        <end position="32"/>
    </location>
</feature>
<accession>A0A9P6J001</accession>
<reference evidence="2" key="1">
    <citation type="journal article" date="2020" name="Fungal Divers.">
        <title>Resolving the Mortierellaceae phylogeny through synthesis of multi-gene phylogenetics and phylogenomics.</title>
        <authorList>
            <person name="Vandepol N."/>
            <person name="Liber J."/>
            <person name="Desiro A."/>
            <person name="Na H."/>
            <person name="Kennedy M."/>
            <person name="Barry K."/>
            <person name="Grigoriev I.V."/>
            <person name="Miller A.N."/>
            <person name="O'Donnell K."/>
            <person name="Stajich J.E."/>
            <person name="Bonito G."/>
        </authorList>
    </citation>
    <scope>NUCLEOTIDE SEQUENCE</scope>
    <source>
        <strain evidence="2">MES-2147</strain>
    </source>
</reference>
<evidence type="ECO:0000256" key="1">
    <source>
        <dbReference type="SAM" id="MobiDB-lite"/>
    </source>
</evidence>
<dbReference type="OrthoDB" id="2437836at2759"/>
<dbReference type="Proteomes" id="UP000749646">
    <property type="component" value="Unassembled WGS sequence"/>
</dbReference>
<organism evidence="2 3">
    <name type="scientific">Modicella reniformis</name>
    <dbReference type="NCBI Taxonomy" id="1440133"/>
    <lineage>
        <taxon>Eukaryota</taxon>
        <taxon>Fungi</taxon>
        <taxon>Fungi incertae sedis</taxon>
        <taxon>Mucoromycota</taxon>
        <taxon>Mortierellomycotina</taxon>
        <taxon>Mortierellomycetes</taxon>
        <taxon>Mortierellales</taxon>
        <taxon>Mortierellaceae</taxon>
        <taxon>Modicella</taxon>
    </lineage>
</organism>
<evidence type="ECO:0000313" key="2">
    <source>
        <dbReference type="EMBL" id="KAF9955841.1"/>
    </source>
</evidence>
<name>A0A9P6J001_9FUNG</name>
<dbReference type="AlphaFoldDB" id="A0A9P6J001"/>
<keyword evidence="3" id="KW-1185">Reference proteome</keyword>
<proteinExistence type="predicted"/>
<dbReference type="EMBL" id="JAAAHW010006731">
    <property type="protein sequence ID" value="KAF9955841.1"/>
    <property type="molecule type" value="Genomic_DNA"/>
</dbReference>